<organism evidence="3 4">
    <name type="scientific">Trypanosoma vivax (strain Y486)</name>
    <dbReference type="NCBI Taxonomy" id="1055687"/>
    <lineage>
        <taxon>Eukaryota</taxon>
        <taxon>Discoba</taxon>
        <taxon>Euglenozoa</taxon>
        <taxon>Kinetoplastea</taxon>
        <taxon>Metakinetoplastina</taxon>
        <taxon>Trypanosomatida</taxon>
        <taxon>Trypanosomatidae</taxon>
        <taxon>Trypanosoma</taxon>
        <taxon>Duttonella</taxon>
    </lineage>
</organism>
<keyword evidence="2" id="KW-0812">Transmembrane</keyword>
<proteinExistence type="predicted"/>
<accession>F9WSX4</accession>
<evidence type="ECO:0000313" key="4">
    <source>
        <dbReference type="Proteomes" id="UP000009027"/>
    </source>
</evidence>
<sequence length="340" mass="37613">MKGTEFALRDAAKKITEADMRGEKATEPLRRLQQDLMVAELAVNAAWSKFDALRSGVRTVARSAIAIAANATTAAGRIDNFIAAFATTEFSDQNTCIMNTSDPYLKKRNARSDPHVAATLQNELIGCTYENYTLNRPQNITITAVDDVVTLGEEGMLITGGMESFKTFSAAPETCPFLLNYFLLKGGKTMAWGGFWTMKNSMGFTEVRFNREKRHMLVGLARAFGELELQLSNSTSRSRRRGRRATKTIPKLADAVRASLVVPDQRGKTLSFAEDLVNRIAIETEAAERPTNTTTVKPTNHRRPVRQRRKRRTSAATTLGSVASIMYLSFVLAFSNVLIS</sequence>
<dbReference type="EMBL" id="CAEX01006068">
    <property type="protein sequence ID" value="CCD20663.1"/>
    <property type="molecule type" value="Genomic_DNA"/>
</dbReference>
<dbReference type="SUPFAM" id="SSF58087">
    <property type="entry name" value="Variant surface glycoprotein (N-terminal domain)"/>
    <property type="match status" value="1"/>
</dbReference>
<name>F9WSX4_TRYVY</name>
<feature type="transmembrane region" description="Helical" evidence="2">
    <location>
        <begin position="316"/>
        <end position="339"/>
    </location>
</feature>
<evidence type="ECO:0000313" key="3">
    <source>
        <dbReference type="EMBL" id="CCD20663.1"/>
    </source>
</evidence>
<dbReference type="AlphaFoldDB" id="F9WSX4"/>
<feature type="compositionally biased region" description="Basic residues" evidence="1">
    <location>
        <begin position="299"/>
        <end position="313"/>
    </location>
</feature>
<evidence type="ECO:0000256" key="1">
    <source>
        <dbReference type="SAM" id="MobiDB-lite"/>
    </source>
</evidence>
<protein>
    <submittedName>
        <fullName evidence="3">Uncharacterized protein</fullName>
    </submittedName>
</protein>
<gene>
    <name evidence="3" type="ORF">TvY486_0035240</name>
</gene>
<dbReference type="Proteomes" id="UP000009027">
    <property type="component" value="Unassembled WGS sequence"/>
</dbReference>
<evidence type="ECO:0000256" key="2">
    <source>
        <dbReference type="SAM" id="Phobius"/>
    </source>
</evidence>
<keyword evidence="2" id="KW-0472">Membrane</keyword>
<reference evidence="3 4" key="1">
    <citation type="journal article" date="2012" name="Proc. Natl. Acad. Sci. U.S.A.">
        <title>Antigenic diversity is generated by distinct evolutionary mechanisms in African trypanosome species.</title>
        <authorList>
            <person name="Jackson A.P."/>
            <person name="Berry A."/>
            <person name="Aslett M."/>
            <person name="Allison H.C."/>
            <person name="Burton P."/>
            <person name="Vavrova-Anderson J."/>
            <person name="Brown R."/>
            <person name="Browne H."/>
            <person name="Corton N."/>
            <person name="Hauser H."/>
            <person name="Gamble J."/>
            <person name="Gilderthorp R."/>
            <person name="Marcello L."/>
            <person name="McQuillan J."/>
            <person name="Otto T.D."/>
            <person name="Quail M.A."/>
            <person name="Sanders M.J."/>
            <person name="van Tonder A."/>
            <person name="Ginger M.L."/>
            <person name="Field M.C."/>
            <person name="Barry J.D."/>
            <person name="Hertz-Fowler C."/>
            <person name="Berriman M."/>
        </authorList>
    </citation>
    <scope>NUCLEOTIDE SEQUENCE</scope>
    <source>
        <strain evidence="3 4">Y486</strain>
    </source>
</reference>
<feature type="region of interest" description="Disordered" evidence="1">
    <location>
        <begin position="288"/>
        <end position="314"/>
    </location>
</feature>
<keyword evidence="4" id="KW-1185">Reference proteome</keyword>
<dbReference type="VEuPathDB" id="TriTrypDB:TvY486_0035240"/>
<keyword evidence="2" id="KW-1133">Transmembrane helix</keyword>